<dbReference type="InterPro" id="IPR006085">
    <property type="entry name" value="XPG_DNA_repair_N"/>
</dbReference>
<dbReference type="SMART" id="SM00484">
    <property type="entry name" value="XPGI"/>
    <property type="match status" value="1"/>
</dbReference>
<dbReference type="InterPro" id="IPR006086">
    <property type="entry name" value="XPG-I_dom"/>
</dbReference>
<accession>A0ABN7SF56</accession>
<keyword evidence="2" id="KW-0378">Hydrolase</keyword>
<evidence type="ECO:0000313" key="4">
    <source>
        <dbReference type="EMBL" id="CAG5097100.1"/>
    </source>
</evidence>
<proteinExistence type="predicted"/>
<dbReference type="InterPro" id="IPR036279">
    <property type="entry name" value="5-3_exonuclease_C_sf"/>
</dbReference>
<evidence type="ECO:0000256" key="2">
    <source>
        <dbReference type="ARBA" id="ARBA00022801"/>
    </source>
</evidence>
<name>A0ABN7SF56_OIKDI</name>
<dbReference type="EMBL" id="OU015569">
    <property type="protein sequence ID" value="CAG5097100.1"/>
    <property type="molecule type" value="Genomic_DNA"/>
</dbReference>
<protein>
    <submittedName>
        <fullName evidence="4">Oidioi.mRNA.OKI2018_I69.XSR.g14932.t1.cds</fullName>
    </submittedName>
</protein>
<dbReference type="InterPro" id="IPR006084">
    <property type="entry name" value="XPG/Rad2"/>
</dbReference>
<evidence type="ECO:0000256" key="1">
    <source>
        <dbReference type="ARBA" id="ARBA00022722"/>
    </source>
</evidence>
<dbReference type="SUPFAM" id="SSF47807">
    <property type="entry name" value="5' to 3' exonuclease, C-terminal subdomain"/>
    <property type="match status" value="1"/>
</dbReference>
<dbReference type="Gene3D" id="1.10.150.20">
    <property type="entry name" value="5' to 3' exonuclease, C-terminal subdomain"/>
    <property type="match status" value="1"/>
</dbReference>
<evidence type="ECO:0000313" key="5">
    <source>
        <dbReference type="Proteomes" id="UP001158576"/>
    </source>
</evidence>
<dbReference type="Gene3D" id="3.40.50.1010">
    <property type="entry name" value="5'-nuclease"/>
    <property type="match status" value="1"/>
</dbReference>
<dbReference type="Proteomes" id="UP001158576">
    <property type="component" value="Chromosome XSR"/>
</dbReference>
<feature type="domain" description="XPG-I" evidence="3">
    <location>
        <begin position="87"/>
        <end position="157"/>
    </location>
</feature>
<dbReference type="CDD" id="cd09900">
    <property type="entry name" value="H3TH_XPG-like"/>
    <property type="match status" value="1"/>
</dbReference>
<sequence length="469" mass="53262">MADKSIAHSRMNSYRGDKQVQNFFVRNLFSRVVRLLELGVIPVFVTDGKAPEAKMKTMASRLGQAELSSTKRTRFAQVLKKCTDLLDAMGIQFIAAPGEAEKMASTLQIAEKVDAVFTFDGDAFCFGANCIYRTFSCDTDAEFEFVSLEKIKELYKYSRFDFIVFAVLCGCDYFSTGIKGVGPKMTTRLVMDWKKRKFNPLRRLADIKSGKAMKMEKDEVKLKAAFKNYPELDMDALIVEFMAREEGTKAEGFCLNRNLRCSATKFIGLMERLLDWTTVKSMEKLIEFQLRTQRQVDELVALSLVRSLKGAKSHMICFQAGQERAEVKLKTEEVHIICPQLAPASLNPLPKPESNNDIRRFVVTKETKRKLNSPQVKKPEKLMKHLTPQKLGDVSQKLDEDFNAGVDNICDILEKSSLDDDLDIPEDDSDELFNLNRALNKKSTENKENRSTVTAKKKLALKYNFSDSD</sequence>
<dbReference type="PRINTS" id="PR00853">
    <property type="entry name" value="XPGRADSUPER"/>
</dbReference>
<gene>
    <name evidence="4" type="ORF">OKIOD_LOCUS6490</name>
</gene>
<dbReference type="PANTHER" id="PTHR11081:SF59">
    <property type="entry name" value="FI23547P1"/>
    <property type="match status" value="1"/>
</dbReference>
<dbReference type="SUPFAM" id="SSF88723">
    <property type="entry name" value="PIN domain-like"/>
    <property type="match status" value="1"/>
</dbReference>
<dbReference type="Pfam" id="PF00867">
    <property type="entry name" value="XPG_I"/>
    <property type="match status" value="1"/>
</dbReference>
<dbReference type="InterPro" id="IPR029060">
    <property type="entry name" value="PIN-like_dom_sf"/>
</dbReference>
<dbReference type="PANTHER" id="PTHR11081">
    <property type="entry name" value="FLAP ENDONUCLEASE FAMILY MEMBER"/>
    <property type="match status" value="1"/>
</dbReference>
<organism evidence="4 5">
    <name type="scientific">Oikopleura dioica</name>
    <name type="common">Tunicate</name>
    <dbReference type="NCBI Taxonomy" id="34765"/>
    <lineage>
        <taxon>Eukaryota</taxon>
        <taxon>Metazoa</taxon>
        <taxon>Chordata</taxon>
        <taxon>Tunicata</taxon>
        <taxon>Appendicularia</taxon>
        <taxon>Copelata</taxon>
        <taxon>Oikopleuridae</taxon>
        <taxon>Oikopleura</taxon>
    </lineage>
</organism>
<keyword evidence="5" id="KW-1185">Reference proteome</keyword>
<evidence type="ECO:0000259" key="3">
    <source>
        <dbReference type="SMART" id="SM00484"/>
    </source>
</evidence>
<keyword evidence="1" id="KW-0540">Nuclease</keyword>
<dbReference type="Pfam" id="PF00752">
    <property type="entry name" value="XPG_N"/>
    <property type="match status" value="1"/>
</dbReference>
<reference evidence="4 5" key="1">
    <citation type="submission" date="2021-04" db="EMBL/GenBank/DDBJ databases">
        <authorList>
            <person name="Bliznina A."/>
        </authorList>
    </citation>
    <scope>NUCLEOTIDE SEQUENCE [LARGE SCALE GENOMIC DNA]</scope>
</reference>